<feature type="domain" description="Peptidase S49" evidence="8">
    <location>
        <begin position="124"/>
        <end position="275"/>
    </location>
</feature>
<dbReference type="PANTHER" id="PTHR33209:SF1">
    <property type="entry name" value="PEPTIDASE S49 DOMAIN-CONTAINING PROTEIN"/>
    <property type="match status" value="1"/>
</dbReference>
<dbReference type="RefSeq" id="WP_184201739.1">
    <property type="nucleotide sequence ID" value="NZ_BMOX01000015.1"/>
</dbReference>
<dbReference type="CDD" id="cd07018">
    <property type="entry name" value="S49_SppA_67K_type"/>
    <property type="match status" value="1"/>
</dbReference>
<dbReference type="Proteomes" id="UP000538147">
    <property type="component" value="Unassembled WGS sequence"/>
</dbReference>
<name>A0A841L8M4_9SPHN</name>
<gene>
    <name evidence="9" type="ORF">FHS79_002971</name>
</gene>
<dbReference type="GO" id="GO:0006465">
    <property type="term" value="P:signal peptide processing"/>
    <property type="evidence" value="ECO:0007669"/>
    <property type="project" value="InterPro"/>
</dbReference>
<evidence type="ECO:0000256" key="5">
    <source>
        <dbReference type="ARBA" id="ARBA00022825"/>
    </source>
</evidence>
<dbReference type="GO" id="GO:0016020">
    <property type="term" value="C:membrane"/>
    <property type="evidence" value="ECO:0007669"/>
    <property type="project" value="UniProtKB-SubCell"/>
</dbReference>
<evidence type="ECO:0000313" key="9">
    <source>
        <dbReference type="EMBL" id="MBB6228780.1"/>
    </source>
</evidence>
<evidence type="ECO:0000256" key="4">
    <source>
        <dbReference type="ARBA" id="ARBA00022801"/>
    </source>
</evidence>
<keyword evidence="10" id="KW-1185">Reference proteome</keyword>
<dbReference type="InterPro" id="IPR004634">
    <property type="entry name" value="Pept_S49_pIV"/>
</dbReference>
<dbReference type="InterPro" id="IPR002142">
    <property type="entry name" value="Peptidase_S49"/>
</dbReference>
<dbReference type="InterPro" id="IPR047272">
    <property type="entry name" value="S49_SppA_C"/>
</dbReference>
<keyword evidence="4 9" id="KW-0378">Hydrolase</keyword>
<dbReference type="GO" id="GO:0008236">
    <property type="term" value="F:serine-type peptidase activity"/>
    <property type="evidence" value="ECO:0007669"/>
    <property type="project" value="UniProtKB-KW"/>
</dbReference>
<evidence type="ECO:0000256" key="3">
    <source>
        <dbReference type="ARBA" id="ARBA00022670"/>
    </source>
</evidence>
<reference evidence="9 10" key="1">
    <citation type="submission" date="2020-08" db="EMBL/GenBank/DDBJ databases">
        <title>Genomic Encyclopedia of Type Strains, Phase IV (KMG-IV): sequencing the most valuable type-strain genomes for metagenomic binning, comparative biology and taxonomic classification.</title>
        <authorList>
            <person name="Goeker M."/>
        </authorList>
    </citation>
    <scope>NUCLEOTIDE SEQUENCE [LARGE SCALE GENOMIC DNA]</scope>
    <source>
        <strain evidence="9 10">DSM 102189</strain>
    </source>
</reference>
<protein>
    <submittedName>
        <fullName evidence="9">Protease-4</fullName>
        <ecNumber evidence="9">3.4.21.-</ecNumber>
    </submittedName>
</protein>
<dbReference type="AlphaFoldDB" id="A0A841L8M4"/>
<evidence type="ECO:0000259" key="8">
    <source>
        <dbReference type="Pfam" id="PF01343"/>
    </source>
</evidence>
<evidence type="ECO:0000256" key="6">
    <source>
        <dbReference type="ARBA" id="ARBA00023136"/>
    </source>
</evidence>
<comment type="similarity">
    <text evidence="2">Belongs to the peptidase S49 family.</text>
</comment>
<evidence type="ECO:0000256" key="7">
    <source>
        <dbReference type="PIRSR" id="PIRSR001217-1"/>
    </source>
</evidence>
<keyword evidence="5" id="KW-0720">Serine protease</keyword>
<comment type="caution">
    <text evidence="9">The sequence shown here is derived from an EMBL/GenBank/DDBJ whole genome shotgun (WGS) entry which is preliminary data.</text>
</comment>
<dbReference type="PIRSF" id="PIRSF001217">
    <property type="entry name" value="Protease_4_SppA"/>
    <property type="match status" value="1"/>
</dbReference>
<dbReference type="Gene3D" id="3.90.226.10">
    <property type="entry name" value="2-enoyl-CoA Hydratase, Chain A, domain 1"/>
    <property type="match status" value="2"/>
</dbReference>
<evidence type="ECO:0000256" key="1">
    <source>
        <dbReference type="ARBA" id="ARBA00004370"/>
    </source>
</evidence>
<organism evidence="9 10">
    <name type="scientific">Polymorphobacter multimanifer</name>
    <dbReference type="NCBI Taxonomy" id="1070431"/>
    <lineage>
        <taxon>Bacteria</taxon>
        <taxon>Pseudomonadati</taxon>
        <taxon>Pseudomonadota</taxon>
        <taxon>Alphaproteobacteria</taxon>
        <taxon>Sphingomonadales</taxon>
        <taxon>Sphingosinicellaceae</taxon>
        <taxon>Polymorphobacter</taxon>
    </lineage>
</organism>
<dbReference type="Pfam" id="PF01343">
    <property type="entry name" value="Peptidase_S49"/>
    <property type="match status" value="2"/>
</dbReference>
<keyword evidence="6" id="KW-0472">Membrane</keyword>
<proteinExistence type="inferred from homology"/>
<feature type="domain" description="Peptidase S49" evidence="8">
    <location>
        <begin position="379"/>
        <end position="530"/>
    </location>
</feature>
<evidence type="ECO:0000313" key="10">
    <source>
        <dbReference type="Proteomes" id="UP000538147"/>
    </source>
</evidence>
<dbReference type="InterPro" id="IPR029045">
    <property type="entry name" value="ClpP/crotonase-like_dom_sf"/>
</dbReference>
<dbReference type="InterPro" id="IPR004635">
    <property type="entry name" value="Pept_S49_SppA"/>
</dbReference>
<dbReference type="EC" id="3.4.21.-" evidence="9"/>
<dbReference type="NCBIfam" id="TIGR00705">
    <property type="entry name" value="SppA_67K"/>
    <property type="match status" value="1"/>
</dbReference>
<dbReference type="CDD" id="cd07023">
    <property type="entry name" value="S49_Sppa_N_C"/>
    <property type="match status" value="1"/>
</dbReference>
<comment type="subcellular location">
    <subcellularLocation>
        <location evidence="1">Membrane</location>
    </subcellularLocation>
</comment>
<dbReference type="NCBIfam" id="TIGR00706">
    <property type="entry name" value="SppA_dom"/>
    <property type="match status" value="1"/>
</dbReference>
<dbReference type="Gene3D" id="6.20.330.10">
    <property type="match status" value="1"/>
</dbReference>
<dbReference type="EMBL" id="JACIIV010000024">
    <property type="protein sequence ID" value="MBB6228780.1"/>
    <property type="molecule type" value="Genomic_DNA"/>
</dbReference>
<sequence length="632" mass="66000">MSFARGTWRFLVGVKDLLVLLLLLIFFGILWAVLSQSTAVTVPGGGALVLNLEGVIVDQASEQDPTQALLGSRGLREIQVRDVVIAIDNAASDNRISTLVLDLDTFIGSGQANLQAIGRALTAFRKSGKPIEAYATAYTDDSYYLAARADRVWLNPFGGVLVSGPGSTGLYFARALEKLNVDIELFRVGTYKAAVEPFVRNDASPEARAADQALVDGIWAGWKADTRAARPAADIDAWLRALPQRIAATKGNQAEAARAAGLVDVLGSRTDFEAALVEKLGEADANEPYPFKATTLGAYSRANRSLVTGTGPAVGVLYVSGEIVDGEAPRGTAGGTSIADAVKEALASNNDLKALVVRIDSPGGSVLASEEIRRAITTAKESGLPIIASMGPVAASGGYWVATAADRIYAEPSTVTGSIGVFAVLPTFPRALEALGIGRDGVKSTPYSGEPDLLRGLGSETRQLLQISVEDIYGRFISMVATSRNLPVAEVDRIGQGRVWTGSTALKLKLVDELGGLDMAIAEAARRAGIKSDGKVRTVDIETARSPVSALLESLFGPGDAAVATDPWATLASRSRMRALAMLGDVQSLGTGATMRATCLECAGMGSPRPAKAAGVETAMKALASGALQSRP</sequence>
<dbReference type="PANTHER" id="PTHR33209">
    <property type="entry name" value="PROTEASE 4"/>
    <property type="match status" value="1"/>
</dbReference>
<feature type="active site" description="Nucleophile" evidence="7">
    <location>
        <position position="396"/>
    </location>
</feature>
<feature type="active site" description="Proton donor/acceptor" evidence="7">
    <location>
        <position position="192"/>
    </location>
</feature>
<accession>A0A841L8M4</accession>
<evidence type="ECO:0000256" key="2">
    <source>
        <dbReference type="ARBA" id="ARBA00008683"/>
    </source>
</evidence>
<dbReference type="InterPro" id="IPR047217">
    <property type="entry name" value="S49_SppA_67K_type_N"/>
</dbReference>
<dbReference type="SUPFAM" id="SSF52096">
    <property type="entry name" value="ClpP/crotonase"/>
    <property type="match status" value="2"/>
</dbReference>
<keyword evidence="3 9" id="KW-0645">Protease</keyword>